<reference evidence="12" key="1">
    <citation type="submission" date="2017-05" db="EMBL/GenBank/DDBJ databases">
        <authorList>
            <person name="Kirkegaard R."/>
            <person name="Mcilroy J S."/>
        </authorList>
    </citation>
    <scope>NUCLEOTIDE SEQUENCE [LARGE SCALE GENOMIC DNA]</scope>
</reference>
<evidence type="ECO:0000256" key="5">
    <source>
        <dbReference type="ARBA" id="ARBA00023274"/>
    </source>
</evidence>
<dbReference type="Gene3D" id="2.40.30.10">
    <property type="entry name" value="Translation factors"/>
    <property type="match status" value="1"/>
</dbReference>
<evidence type="ECO:0000256" key="1">
    <source>
        <dbReference type="ARBA" id="ARBA00006540"/>
    </source>
</evidence>
<dbReference type="PANTHER" id="PTHR11229:SF16">
    <property type="entry name" value="LARGE RIBOSOMAL SUBUNIT PROTEIN UL3C"/>
    <property type="match status" value="1"/>
</dbReference>
<dbReference type="GO" id="GO:0006412">
    <property type="term" value="P:translation"/>
    <property type="evidence" value="ECO:0007669"/>
    <property type="project" value="UniProtKB-UniRule"/>
</dbReference>
<evidence type="ECO:0000256" key="3">
    <source>
        <dbReference type="ARBA" id="ARBA00022884"/>
    </source>
</evidence>
<dbReference type="GO" id="GO:0003735">
    <property type="term" value="F:structural constituent of ribosome"/>
    <property type="evidence" value="ECO:0007669"/>
    <property type="project" value="UniProtKB-UniRule"/>
</dbReference>
<evidence type="ECO:0000256" key="8">
    <source>
        <dbReference type="RuleBase" id="RU003905"/>
    </source>
</evidence>
<dbReference type="KEGG" id="abat:CFX1CAM_0521"/>
<proteinExistence type="inferred from homology"/>
<dbReference type="OrthoDB" id="9806135at2"/>
<dbReference type="PANTHER" id="PTHR11229">
    <property type="entry name" value="50S RIBOSOMAL PROTEIN L3"/>
    <property type="match status" value="1"/>
</dbReference>
<dbReference type="InterPro" id="IPR009000">
    <property type="entry name" value="Transl_B-barrel_sf"/>
</dbReference>
<protein>
    <recommendedName>
        <fullName evidence="6 7">Large ribosomal subunit protein uL3</fullName>
    </recommendedName>
</protein>
<dbReference type="RefSeq" id="WP_087861513.1">
    <property type="nucleotide sequence ID" value="NZ_LT859958.1"/>
</dbReference>
<dbReference type="GO" id="GO:0022625">
    <property type="term" value="C:cytosolic large ribosomal subunit"/>
    <property type="evidence" value="ECO:0007669"/>
    <property type="project" value="TreeGrafter"/>
</dbReference>
<keyword evidence="12" id="KW-1185">Reference proteome</keyword>
<organism evidence="11 12">
    <name type="scientific">Candidatus Brevifilum fermentans</name>
    <dbReference type="NCBI Taxonomy" id="1986204"/>
    <lineage>
        <taxon>Bacteria</taxon>
        <taxon>Bacillati</taxon>
        <taxon>Chloroflexota</taxon>
        <taxon>Anaerolineae</taxon>
        <taxon>Anaerolineales</taxon>
        <taxon>Anaerolineaceae</taxon>
        <taxon>Candidatus Brevifilum</taxon>
    </lineage>
</organism>
<evidence type="ECO:0000256" key="9">
    <source>
        <dbReference type="RuleBase" id="RU003906"/>
    </source>
</evidence>
<keyword evidence="5 7" id="KW-0687">Ribonucleoprotein</keyword>
<accession>A0A1Y6K403</accession>
<feature type="region of interest" description="Disordered" evidence="10">
    <location>
        <begin position="129"/>
        <end position="170"/>
    </location>
</feature>
<gene>
    <name evidence="7 11" type="primary">rplC</name>
    <name evidence="11" type="ORF">CFX1CAM_0521</name>
</gene>
<evidence type="ECO:0000313" key="12">
    <source>
        <dbReference type="Proteomes" id="UP000195514"/>
    </source>
</evidence>
<dbReference type="FunFam" id="2.40.30.10:FF:000004">
    <property type="entry name" value="50S ribosomal protein L3"/>
    <property type="match status" value="1"/>
</dbReference>
<dbReference type="SUPFAM" id="SSF50447">
    <property type="entry name" value="Translation proteins"/>
    <property type="match status" value="1"/>
</dbReference>
<dbReference type="Gene3D" id="3.30.160.810">
    <property type="match status" value="1"/>
</dbReference>
<dbReference type="InterPro" id="IPR019926">
    <property type="entry name" value="Ribosomal_uL3_CS"/>
</dbReference>
<dbReference type="EMBL" id="LT859958">
    <property type="protein sequence ID" value="SMX53587.1"/>
    <property type="molecule type" value="Genomic_DNA"/>
</dbReference>
<dbReference type="FunFam" id="3.30.160.810:FF:000001">
    <property type="entry name" value="50S ribosomal protein L3"/>
    <property type="match status" value="1"/>
</dbReference>
<dbReference type="AlphaFoldDB" id="A0A1Y6K403"/>
<evidence type="ECO:0000256" key="7">
    <source>
        <dbReference type="HAMAP-Rule" id="MF_01325"/>
    </source>
</evidence>
<dbReference type="Pfam" id="PF00297">
    <property type="entry name" value="Ribosomal_L3"/>
    <property type="match status" value="1"/>
</dbReference>
<evidence type="ECO:0000256" key="4">
    <source>
        <dbReference type="ARBA" id="ARBA00022980"/>
    </source>
</evidence>
<keyword evidence="4 7" id="KW-0689">Ribosomal protein</keyword>
<evidence type="ECO:0000313" key="11">
    <source>
        <dbReference type="EMBL" id="SMX53587.1"/>
    </source>
</evidence>
<name>A0A1Y6K403_9CHLR</name>
<dbReference type="HAMAP" id="MF_01325_B">
    <property type="entry name" value="Ribosomal_uL3_B"/>
    <property type="match status" value="1"/>
</dbReference>
<evidence type="ECO:0000256" key="2">
    <source>
        <dbReference type="ARBA" id="ARBA00022730"/>
    </source>
</evidence>
<dbReference type="PROSITE" id="PS00474">
    <property type="entry name" value="RIBOSOMAL_L3"/>
    <property type="match status" value="1"/>
</dbReference>
<comment type="similarity">
    <text evidence="1 7 8">Belongs to the universal ribosomal protein uL3 family.</text>
</comment>
<keyword evidence="3 7" id="KW-0694">RNA-binding</keyword>
<comment type="subunit">
    <text evidence="7 9">Part of the 50S ribosomal subunit. Forms a cluster with proteins L14 and L19.</text>
</comment>
<evidence type="ECO:0000256" key="6">
    <source>
        <dbReference type="ARBA" id="ARBA00035243"/>
    </source>
</evidence>
<comment type="function">
    <text evidence="7 9">One of the primary rRNA binding proteins, it binds directly near the 3'-end of the 23S rRNA, where it nucleates assembly of the 50S subunit.</text>
</comment>
<dbReference type="Proteomes" id="UP000195514">
    <property type="component" value="Chromosome I"/>
</dbReference>
<dbReference type="InterPro" id="IPR019927">
    <property type="entry name" value="Ribosomal_uL3_bac/org-type"/>
</dbReference>
<dbReference type="NCBIfam" id="TIGR03625">
    <property type="entry name" value="L3_bact"/>
    <property type="match status" value="1"/>
</dbReference>
<dbReference type="InterPro" id="IPR000597">
    <property type="entry name" value="Ribosomal_uL3"/>
</dbReference>
<sequence length="209" mass="22508">MFKGLIGRKVGMTQIFDDNGIAQPVTVIEAGPCYVTQIKTKDKDGYSSVQLGFEEVKPKRLTRGQLGHLERNTLPPLRILREFRTKSPNVAEGDRLGVDVFEAGERVDVVGTSKGRGFAGVVKRHGFGGGLKTHGQSDRHRAPGSMGAGSTPGRIFKGKKNPGRMGNERVTSSNVRVVLVDPERNLIAVDGSVPGPKGGMVLIKTARKH</sequence>
<keyword evidence="2 7" id="KW-0699">rRNA-binding</keyword>
<evidence type="ECO:0000256" key="10">
    <source>
        <dbReference type="SAM" id="MobiDB-lite"/>
    </source>
</evidence>
<dbReference type="GO" id="GO:0019843">
    <property type="term" value="F:rRNA binding"/>
    <property type="evidence" value="ECO:0007669"/>
    <property type="project" value="UniProtKB-UniRule"/>
</dbReference>